<dbReference type="EMBL" id="CAEZYQ010000031">
    <property type="protein sequence ID" value="CAB4765041.1"/>
    <property type="molecule type" value="Genomic_DNA"/>
</dbReference>
<feature type="transmembrane region" description="Helical" evidence="7">
    <location>
        <begin position="190"/>
        <end position="215"/>
    </location>
</feature>
<keyword evidence="2" id="KW-0813">Transport</keyword>
<evidence type="ECO:0000256" key="3">
    <source>
        <dbReference type="ARBA" id="ARBA00022475"/>
    </source>
</evidence>
<feature type="transmembrane region" description="Helical" evidence="7">
    <location>
        <begin position="104"/>
        <end position="122"/>
    </location>
</feature>
<dbReference type="InterPro" id="IPR002781">
    <property type="entry name" value="TM_pro_TauE-like"/>
</dbReference>
<evidence type="ECO:0000256" key="7">
    <source>
        <dbReference type="SAM" id="Phobius"/>
    </source>
</evidence>
<dbReference type="PANTHER" id="PTHR30269:SF0">
    <property type="entry name" value="MEMBRANE TRANSPORTER PROTEIN YFCA-RELATED"/>
    <property type="match status" value="1"/>
</dbReference>
<organism evidence="8">
    <name type="scientific">freshwater metagenome</name>
    <dbReference type="NCBI Taxonomy" id="449393"/>
    <lineage>
        <taxon>unclassified sequences</taxon>
        <taxon>metagenomes</taxon>
        <taxon>ecological metagenomes</taxon>
    </lineage>
</organism>
<dbReference type="InterPro" id="IPR052017">
    <property type="entry name" value="TSUP"/>
</dbReference>
<evidence type="ECO:0000313" key="8">
    <source>
        <dbReference type="EMBL" id="CAB4765041.1"/>
    </source>
</evidence>
<evidence type="ECO:0000256" key="6">
    <source>
        <dbReference type="ARBA" id="ARBA00023136"/>
    </source>
</evidence>
<keyword evidence="4 7" id="KW-0812">Transmembrane</keyword>
<evidence type="ECO:0000256" key="5">
    <source>
        <dbReference type="ARBA" id="ARBA00022989"/>
    </source>
</evidence>
<dbReference type="PANTHER" id="PTHR30269">
    <property type="entry name" value="TRANSMEMBRANE PROTEIN YFCA"/>
    <property type="match status" value="1"/>
</dbReference>
<accession>A0A6J6UYT2</accession>
<dbReference type="GO" id="GO:0005886">
    <property type="term" value="C:plasma membrane"/>
    <property type="evidence" value="ECO:0007669"/>
    <property type="project" value="UniProtKB-SubCell"/>
</dbReference>
<keyword evidence="6 7" id="KW-0472">Membrane</keyword>
<feature type="transmembrane region" description="Helical" evidence="7">
    <location>
        <begin position="79"/>
        <end position="98"/>
    </location>
</feature>
<sequence length="259" mass="26576">MEDPTTTVLLLLALAGLTAGFVDAVVGGGGLIQLPALLLGLPQAAPVQVLATNKLASICGTTVSSATYFRRVRPDPRTFLPLMALAFVGSALGALVASQVPREAFEPIVLVALVLVGSYVALRPKLGESTALRFTGHRHTAAALLTGLVVGFYDGVLGPGTGSFFVVALVALLGYGFLEASAKARMANWATNLAALAVFVPQGAVLWKVGLLMGAANLVGGYVGARTAVARGSSFVRVFFLLVVAAFVVRLGGEVAGLW</sequence>
<evidence type="ECO:0000256" key="2">
    <source>
        <dbReference type="ARBA" id="ARBA00022448"/>
    </source>
</evidence>
<keyword evidence="5 7" id="KW-1133">Transmembrane helix</keyword>
<name>A0A6J6UYT2_9ZZZZ</name>
<reference evidence="8" key="1">
    <citation type="submission" date="2020-05" db="EMBL/GenBank/DDBJ databases">
        <authorList>
            <person name="Chiriac C."/>
            <person name="Salcher M."/>
            <person name="Ghai R."/>
            <person name="Kavagutti S V."/>
        </authorList>
    </citation>
    <scope>NUCLEOTIDE SEQUENCE</scope>
</reference>
<feature type="transmembrane region" description="Helical" evidence="7">
    <location>
        <begin position="48"/>
        <end position="67"/>
    </location>
</feature>
<feature type="transmembrane region" description="Helical" evidence="7">
    <location>
        <begin position="159"/>
        <end position="178"/>
    </location>
</feature>
<protein>
    <submittedName>
        <fullName evidence="8">Unannotated protein</fullName>
    </submittedName>
</protein>
<keyword evidence="3" id="KW-1003">Cell membrane</keyword>
<dbReference type="AlphaFoldDB" id="A0A6J6UYT2"/>
<comment type="subcellular location">
    <subcellularLocation>
        <location evidence="1">Cell membrane</location>
        <topology evidence="1">Multi-pass membrane protein</topology>
    </subcellularLocation>
</comment>
<evidence type="ECO:0000256" key="1">
    <source>
        <dbReference type="ARBA" id="ARBA00004651"/>
    </source>
</evidence>
<evidence type="ECO:0000256" key="4">
    <source>
        <dbReference type="ARBA" id="ARBA00022692"/>
    </source>
</evidence>
<proteinExistence type="predicted"/>
<feature type="transmembrane region" description="Helical" evidence="7">
    <location>
        <begin position="235"/>
        <end position="253"/>
    </location>
</feature>
<dbReference type="Pfam" id="PF01925">
    <property type="entry name" value="TauE"/>
    <property type="match status" value="1"/>
</dbReference>
<gene>
    <name evidence="8" type="ORF">UFOPK2761_02956</name>
</gene>